<dbReference type="PANTHER" id="PTHR43163">
    <property type="entry name" value="DIPEPTIDE TRANSPORT SYSTEM PERMEASE PROTEIN DPPB-RELATED"/>
    <property type="match status" value="1"/>
</dbReference>
<feature type="region of interest" description="Disordered" evidence="8">
    <location>
        <begin position="57"/>
        <end position="86"/>
    </location>
</feature>
<evidence type="ECO:0000256" key="7">
    <source>
        <dbReference type="ARBA" id="ARBA00024202"/>
    </source>
</evidence>
<keyword evidence="3" id="KW-1003">Cell membrane</keyword>
<comment type="subcellular location">
    <subcellularLocation>
        <location evidence="1">Cell membrane</location>
        <topology evidence="1">Multi-pass membrane protein</topology>
    </subcellularLocation>
</comment>
<feature type="domain" description="ABC transmembrane type-1" evidence="10">
    <location>
        <begin position="3"/>
        <end position="61"/>
    </location>
</feature>
<evidence type="ECO:0000256" key="6">
    <source>
        <dbReference type="ARBA" id="ARBA00023136"/>
    </source>
</evidence>
<dbReference type="EMBL" id="UAWQ01000020">
    <property type="protein sequence ID" value="SQC58153.1"/>
    <property type="molecule type" value="Genomic_DNA"/>
</dbReference>
<evidence type="ECO:0000313" key="11">
    <source>
        <dbReference type="EMBL" id="SQC58153.1"/>
    </source>
</evidence>
<organism evidence="11 12">
    <name type="scientific">Klebsiella pneumoniae</name>
    <dbReference type="NCBI Taxonomy" id="573"/>
    <lineage>
        <taxon>Bacteria</taxon>
        <taxon>Pseudomonadati</taxon>
        <taxon>Pseudomonadota</taxon>
        <taxon>Gammaproteobacteria</taxon>
        <taxon>Enterobacterales</taxon>
        <taxon>Enterobacteriaceae</taxon>
        <taxon>Klebsiella/Raoultella group</taxon>
        <taxon>Klebsiella</taxon>
        <taxon>Klebsiella pneumoniae complex</taxon>
    </lineage>
</organism>
<evidence type="ECO:0000256" key="4">
    <source>
        <dbReference type="ARBA" id="ARBA00022692"/>
    </source>
</evidence>
<keyword evidence="2" id="KW-0813">Transport</keyword>
<evidence type="ECO:0000256" key="2">
    <source>
        <dbReference type="ARBA" id="ARBA00022448"/>
    </source>
</evidence>
<keyword evidence="6 9" id="KW-0472">Membrane</keyword>
<comment type="similarity">
    <text evidence="7">Belongs to the binding-protein-dependent transport system permease family. OppBC subfamily.</text>
</comment>
<dbReference type="GO" id="GO:0005886">
    <property type="term" value="C:plasma membrane"/>
    <property type="evidence" value="ECO:0007669"/>
    <property type="project" value="UniProtKB-SubCell"/>
</dbReference>
<sequence length="86" mass="9150">MIHALRNAMLPVVTVIGLQVGTLLAGAILTETIFSWPGLGRWLIDALQRRDYPVVQGGGAAGGDDDYPRQPAGRPAVRRGEPAYPA</sequence>
<dbReference type="InterPro" id="IPR000515">
    <property type="entry name" value="MetI-like"/>
</dbReference>
<evidence type="ECO:0000313" key="12">
    <source>
        <dbReference type="Proteomes" id="UP000251721"/>
    </source>
</evidence>
<evidence type="ECO:0000259" key="10">
    <source>
        <dbReference type="Pfam" id="PF00528"/>
    </source>
</evidence>
<keyword evidence="5 9" id="KW-1133">Transmembrane helix</keyword>
<name>A0A2X3GB84_KLEPN</name>
<proteinExistence type="inferred from homology"/>
<dbReference type="Proteomes" id="UP000251721">
    <property type="component" value="Unassembled WGS sequence"/>
</dbReference>
<protein>
    <submittedName>
        <fullName evidence="11">Dipeptide transport system permease DppB</fullName>
    </submittedName>
</protein>
<evidence type="ECO:0000256" key="1">
    <source>
        <dbReference type="ARBA" id="ARBA00004651"/>
    </source>
</evidence>
<accession>A0A2X3GB84</accession>
<dbReference type="Pfam" id="PF00528">
    <property type="entry name" value="BPD_transp_1"/>
    <property type="match status" value="1"/>
</dbReference>
<gene>
    <name evidence="11" type="primary">dppB_4</name>
    <name evidence="11" type="ORF">NCTC13465_05871</name>
</gene>
<dbReference type="PANTHER" id="PTHR43163:SF6">
    <property type="entry name" value="DIPEPTIDE TRANSPORT SYSTEM PERMEASE PROTEIN DPPB-RELATED"/>
    <property type="match status" value="1"/>
</dbReference>
<dbReference type="GO" id="GO:0071916">
    <property type="term" value="F:dipeptide transmembrane transporter activity"/>
    <property type="evidence" value="ECO:0007669"/>
    <property type="project" value="TreeGrafter"/>
</dbReference>
<keyword evidence="4 9" id="KW-0812">Transmembrane</keyword>
<evidence type="ECO:0000256" key="8">
    <source>
        <dbReference type="SAM" id="MobiDB-lite"/>
    </source>
</evidence>
<reference evidence="11 12" key="1">
    <citation type="submission" date="2018-06" db="EMBL/GenBank/DDBJ databases">
        <authorList>
            <consortium name="Pathogen Informatics"/>
            <person name="Doyle S."/>
        </authorList>
    </citation>
    <scope>NUCLEOTIDE SEQUENCE [LARGE SCALE GENOMIC DNA]</scope>
    <source>
        <strain evidence="11 12">NCTC13465</strain>
    </source>
</reference>
<evidence type="ECO:0000256" key="5">
    <source>
        <dbReference type="ARBA" id="ARBA00022989"/>
    </source>
</evidence>
<feature type="transmembrane region" description="Helical" evidence="9">
    <location>
        <begin position="12"/>
        <end position="34"/>
    </location>
</feature>
<evidence type="ECO:0000256" key="9">
    <source>
        <dbReference type="SAM" id="Phobius"/>
    </source>
</evidence>
<dbReference type="AlphaFoldDB" id="A0A2X3GB84"/>
<evidence type="ECO:0000256" key="3">
    <source>
        <dbReference type="ARBA" id="ARBA00022475"/>
    </source>
</evidence>